<proteinExistence type="predicted"/>
<feature type="transmembrane region" description="Helical" evidence="1">
    <location>
        <begin position="16"/>
        <end position="40"/>
    </location>
</feature>
<dbReference type="Proteomes" id="UP001597497">
    <property type="component" value="Unassembled WGS sequence"/>
</dbReference>
<feature type="transmembrane region" description="Helical" evidence="1">
    <location>
        <begin position="46"/>
        <end position="64"/>
    </location>
</feature>
<keyword evidence="1" id="KW-1133">Transmembrane helix</keyword>
<dbReference type="RefSeq" id="WP_379927837.1">
    <property type="nucleotide sequence ID" value="NZ_JBHUMM010000002.1"/>
</dbReference>
<evidence type="ECO:0000313" key="3">
    <source>
        <dbReference type="Proteomes" id="UP001597497"/>
    </source>
</evidence>
<accession>A0ABW5R5Y1</accession>
<dbReference type="Pfam" id="PF12670">
    <property type="entry name" value="DUF3792"/>
    <property type="match status" value="1"/>
</dbReference>
<feature type="transmembrane region" description="Helical" evidence="1">
    <location>
        <begin position="76"/>
        <end position="97"/>
    </location>
</feature>
<protein>
    <submittedName>
        <fullName evidence="2">TIGR04086 family membrane protein</fullName>
    </submittedName>
</protein>
<dbReference type="InterPro" id="IPR023804">
    <property type="entry name" value="DUF3792_TM"/>
</dbReference>
<gene>
    <name evidence="2" type="ORF">ACFSUC_02380</name>
</gene>
<dbReference type="NCBIfam" id="TIGR04086">
    <property type="entry name" value="TIGR04086_membr"/>
    <property type="match status" value="1"/>
</dbReference>
<keyword evidence="3" id="KW-1185">Reference proteome</keyword>
<reference evidence="3" key="1">
    <citation type="journal article" date="2019" name="Int. J. Syst. Evol. Microbiol.">
        <title>The Global Catalogue of Microorganisms (GCM) 10K type strain sequencing project: providing services to taxonomists for standard genome sequencing and annotation.</title>
        <authorList>
            <consortium name="The Broad Institute Genomics Platform"/>
            <consortium name="The Broad Institute Genome Sequencing Center for Infectious Disease"/>
            <person name="Wu L."/>
            <person name="Ma J."/>
        </authorList>
    </citation>
    <scope>NUCLEOTIDE SEQUENCE [LARGE SCALE GENOMIC DNA]</scope>
    <source>
        <strain evidence="3">KCTC 33676</strain>
    </source>
</reference>
<dbReference type="EMBL" id="JBHUMM010000002">
    <property type="protein sequence ID" value="MFD2670453.1"/>
    <property type="molecule type" value="Genomic_DNA"/>
</dbReference>
<evidence type="ECO:0000256" key="1">
    <source>
        <dbReference type="SAM" id="Phobius"/>
    </source>
</evidence>
<feature type="transmembrane region" description="Helical" evidence="1">
    <location>
        <begin position="103"/>
        <end position="126"/>
    </location>
</feature>
<organism evidence="2 3">
    <name type="scientific">Marinicrinis sediminis</name>
    <dbReference type="NCBI Taxonomy" id="1652465"/>
    <lineage>
        <taxon>Bacteria</taxon>
        <taxon>Bacillati</taxon>
        <taxon>Bacillota</taxon>
        <taxon>Bacilli</taxon>
        <taxon>Bacillales</taxon>
        <taxon>Paenibacillaceae</taxon>
    </lineage>
</organism>
<comment type="caution">
    <text evidence="2">The sequence shown here is derived from an EMBL/GenBank/DDBJ whole genome shotgun (WGS) entry which is preliminary data.</text>
</comment>
<sequence>MNPFNKSGKLEVTGPMLYATGFAFVMMIVLTMISSLWIAMTDMDEAGPLLTLCIHGAALFLAGASAGRKIGSKGWYYGMICGLLYSLILILIAFLAYDSGLHLYSLLLVVCACSCGMLGGMIGVNVRK</sequence>
<evidence type="ECO:0000313" key="2">
    <source>
        <dbReference type="EMBL" id="MFD2670453.1"/>
    </source>
</evidence>
<keyword evidence="1" id="KW-0472">Membrane</keyword>
<keyword evidence="1" id="KW-0812">Transmembrane</keyword>
<name>A0ABW5R5Y1_9BACL</name>